<name>A0A0U9HCM3_9FIRM</name>
<reference evidence="1" key="1">
    <citation type="journal article" date="2016" name="Genome Announc.">
        <title>Draft Genome Sequence of the Syntrophic Lactate-Degrading Bacterium Tepidanaerobacter syntrophicus JLT.</title>
        <authorList>
            <person name="Matsuura N."/>
            <person name="Ohashi A."/>
            <person name="Tourlousse D.M."/>
            <person name="Sekiguchi Y."/>
        </authorList>
    </citation>
    <scope>NUCLEOTIDE SEQUENCE [LARGE SCALE GENOMIC DNA]</scope>
    <source>
        <strain evidence="1">JL</strain>
    </source>
</reference>
<evidence type="ECO:0000313" key="1">
    <source>
        <dbReference type="EMBL" id="GAQ24549.1"/>
    </source>
</evidence>
<dbReference type="RefSeq" id="WP_059031604.1">
    <property type="nucleotide sequence ID" value="NZ_BSDN01000009.1"/>
</dbReference>
<dbReference type="AlphaFoldDB" id="A0A0U9HCM3"/>
<dbReference type="OrthoDB" id="1723573at2"/>
<keyword evidence="2" id="KW-1185">Reference proteome</keyword>
<evidence type="ECO:0000313" key="2">
    <source>
        <dbReference type="Proteomes" id="UP000062160"/>
    </source>
</evidence>
<accession>A0A0U9HCM3</accession>
<dbReference type="EMBL" id="DF976999">
    <property type="protein sequence ID" value="GAQ24549.1"/>
    <property type="molecule type" value="Genomic_DNA"/>
</dbReference>
<organism evidence="1">
    <name type="scientific">Tepidanaerobacter syntrophicus</name>
    <dbReference type="NCBI Taxonomy" id="224999"/>
    <lineage>
        <taxon>Bacteria</taxon>
        <taxon>Bacillati</taxon>
        <taxon>Bacillota</taxon>
        <taxon>Clostridia</taxon>
        <taxon>Thermosediminibacterales</taxon>
        <taxon>Tepidanaerobacteraceae</taxon>
        <taxon>Tepidanaerobacter</taxon>
    </lineage>
</organism>
<dbReference type="Proteomes" id="UP000062160">
    <property type="component" value="Unassembled WGS sequence"/>
</dbReference>
<protein>
    <submittedName>
        <fullName evidence="1">Uncharacterized protein YwgA</fullName>
    </submittedName>
</protein>
<dbReference type="STRING" id="224999.GCA_001485475_00548"/>
<sequence length="181" mass="20807">MINEFRIPWEKYGIIAYLAKAMDGHDAQFGKTSLQKIIYILQEVYQVNVGYKFILYNYGPYSADLATDLEYIAALNGVDVSWVNTGGYRIKPDSDADTFIEKSKDFLDKHKNDIDKAIETFGNLSAKELELRATIIYFVNDCGIREDSEVTDKIHKLKPYFKEDKIRSTIEELKSLGVIRL</sequence>
<gene>
    <name evidence="1" type="ORF">TSYNT_5396</name>
</gene>
<proteinExistence type="predicted"/>